<dbReference type="EMBL" id="NAPY01000001">
    <property type="protein sequence ID" value="MUL34941.1"/>
    <property type="molecule type" value="Genomic_DNA"/>
</dbReference>
<keyword evidence="6" id="KW-1185">Reference proteome</keyword>
<evidence type="ECO:0000256" key="1">
    <source>
        <dbReference type="ARBA" id="ARBA00006914"/>
    </source>
</evidence>
<dbReference type="Proteomes" id="UP000441797">
    <property type="component" value="Unassembled WGS sequence"/>
</dbReference>
<dbReference type="InterPro" id="IPR054472">
    <property type="entry name" value="WHD"/>
</dbReference>
<comment type="caution">
    <text evidence="5">The sequence shown here is derived from an EMBL/GenBank/DDBJ whole genome shotgun (WGS) entry which is preliminary data.</text>
</comment>
<gene>
    <name evidence="5" type="ORF">BWI75_00815</name>
</gene>
<accession>A0A6N8FP16</accession>
<dbReference type="SUPFAM" id="SSF52540">
    <property type="entry name" value="P-loop containing nucleoside triphosphate hydrolases"/>
    <property type="match status" value="1"/>
</dbReference>
<dbReference type="PANTHER" id="PTHR23073">
    <property type="entry name" value="26S PROTEASOME REGULATORY SUBUNIT"/>
    <property type="match status" value="1"/>
</dbReference>
<organism evidence="5 6">
    <name type="scientific">Gloeocapsopsis dulcis AAB1 = 1H9</name>
    <dbReference type="NCBI Taxonomy" id="1433147"/>
    <lineage>
        <taxon>Bacteria</taxon>
        <taxon>Bacillati</taxon>
        <taxon>Cyanobacteriota</taxon>
        <taxon>Cyanophyceae</taxon>
        <taxon>Oscillatoriophycideae</taxon>
        <taxon>Chroococcales</taxon>
        <taxon>Chroococcaceae</taxon>
        <taxon>Gloeocapsopsis</taxon>
        <taxon>Gloeocapsopsis dulcis</taxon>
    </lineage>
</organism>
<dbReference type="Pfam" id="PF00004">
    <property type="entry name" value="AAA"/>
    <property type="match status" value="1"/>
</dbReference>
<dbReference type="Gene3D" id="3.40.50.300">
    <property type="entry name" value="P-loop containing nucleotide triphosphate hydrolases"/>
    <property type="match status" value="1"/>
</dbReference>
<name>A0A6N8FP16_9CHRO</name>
<protein>
    <submittedName>
        <fullName evidence="5">AAA family ATPase</fullName>
    </submittedName>
</protein>
<dbReference type="AlphaFoldDB" id="A0A6N8FP16"/>
<evidence type="ECO:0000256" key="2">
    <source>
        <dbReference type="ARBA" id="ARBA00022741"/>
    </source>
</evidence>
<dbReference type="Pfam" id="PF22977">
    <property type="entry name" value="WHD"/>
    <property type="match status" value="1"/>
</dbReference>
<comment type="similarity">
    <text evidence="1">Belongs to the AAA ATPase family.</text>
</comment>
<reference evidence="5 6" key="1">
    <citation type="journal article" date="2019" name="Front. Microbiol.">
        <title>Genomic Features for Desiccation Tolerance and Sugar Biosynthesis in the Extremophile Gloeocapsopsis sp. UTEX B3054.</title>
        <authorList>
            <person name="Urrejola C."/>
            <person name="Alcorta J."/>
            <person name="Salas L."/>
            <person name="Vasquez M."/>
            <person name="Polz M.F."/>
            <person name="Vicuna R."/>
            <person name="Diez B."/>
        </authorList>
    </citation>
    <scope>NUCLEOTIDE SEQUENCE [LARGE SCALE GENOMIC DNA]</scope>
    <source>
        <strain evidence="5 6">1H9</strain>
    </source>
</reference>
<dbReference type="InterPro" id="IPR050221">
    <property type="entry name" value="26S_Proteasome_ATPase"/>
</dbReference>
<dbReference type="InterPro" id="IPR003959">
    <property type="entry name" value="ATPase_AAA_core"/>
</dbReference>
<evidence type="ECO:0000259" key="4">
    <source>
        <dbReference type="SMART" id="SM00382"/>
    </source>
</evidence>
<evidence type="ECO:0000313" key="5">
    <source>
        <dbReference type="EMBL" id="MUL34941.1"/>
    </source>
</evidence>
<proteinExistence type="inferred from homology"/>
<evidence type="ECO:0000313" key="6">
    <source>
        <dbReference type="Proteomes" id="UP000441797"/>
    </source>
</evidence>
<dbReference type="GO" id="GO:0016887">
    <property type="term" value="F:ATP hydrolysis activity"/>
    <property type="evidence" value="ECO:0007669"/>
    <property type="project" value="InterPro"/>
</dbReference>
<keyword evidence="3" id="KW-0067">ATP-binding</keyword>
<dbReference type="RefSeq" id="WP_105220242.1">
    <property type="nucleotide sequence ID" value="NZ_CAWNSU010000059.1"/>
</dbReference>
<dbReference type="SMART" id="SM00382">
    <property type="entry name" value="AAA"/>
    <property type="match status" value="1"/>
</dbReference>
<dbReference type="GO" id="GO:0005524">
    <property type="term" value="F:ATP binding"/>
    <property type="evidence" value="ECO:0007669"/>
    <property type="project" value="UniProtKB-KW"/>
</dbReference>
<dbReference type="InterPro" id="IPR027417">
    <property type="entry name" value="P-loop_NTPase"/>
</dbReference>
<keyword evidence="2" id="KW-0547">Nucleotide-binding</keyword>
<sequence>MSDSDTWQRNNEAYLKKALAWLRLRLTQKAGIRVQVETLQPSSSDQRLERRFRQQPSPQFEPVRAEWISSAVDDMTQAERVEPPPALAVLSQRFGLTPFEKKVLLLCSAMELDTRVAELCVRAQDDMNRPYPTFALALTLFNEPADEPAWNALSPTGGLRYWQLIEINQPGGIELIASRLRADERVVNYIKGLNYLDDRLIPLLSPLKITNGNGKLPPSQQAAVETILHNLEQTSKEPPPIIQLLGADAPSKELVAVHTAAIRSLQLYRLSVELLPAQSAELETFTRLWQRESMLLPVALYLDAQEVETTSSGVQATQFLRFLSRSNGLCFLSTRERQSIPGRNTLTLDINKPTATEQQEVWAIALGTAAAGIPAVLASQFNLSQAEIQEIAHTVTTTADNKHTWHKQLWDACLASTRPQLDTLAQRLEPKATWDNIVLPTEEMNLLHQIANQVKQRHTVYEDWGFHQRMNRGLGISALFAGESGTGKTMAAEVIANELCLNLYRIDLSAVVSKYIGETEKNLRRLFDAAEDGGAILFFDEADALFGKRSEVKDSHDRYANIEINYLLQRMEAFSGLAILATNMKSALDTAFMRRLRFIVNFRFPDKSERQLIWEKVFPLDTPKEALGFARLASFDLTGGSIHNIALNAAFLAAQAGTPVTMPLVLEATQAEFRKLERHVNTADFRWQTPTGALV</sequence>
<feature type="domain" description="AAA+ ATPase" evidence="4">
    <location>
        <begin position="474"/>
        <end position="606"/>
    </location>
</feature>
<dbReference type="InterPro" id="IPR003593">
    <property type="entry name" value="AAA+_ATPase"/>
</dbReference>
<evidence type="ECO:0000256" key="3">
    <source>
        <dbReference type="ARBA" id="ARBA00022840"/>
    </source>
</evidence>
<dbReference type="CDD" id="cd19481">
    <property type="entry name" value="RecA-like_protease"/>
    <property type="match status" value="1"/>
</dbReference>
<dbReference type="OrthoDB" id="419397at2"/>